<feature type="region of interest" description="Disordered" evidence="1">
    <location>
        <begin position="335"/>
        <end position="355"/>
    </location>
</feature>
<protein>
    <submittedName>
        <fullName evidence="3">Uncharacterized protein</fullName>
    </submittedName>
</protein>
<dbReference type="AlphaFoldDB" id="A0A6I8V2W0"/>
<name>A0A6I8V2W0_DROPS</name>
<accession>A0A6I8V2W0</accession>
<evidence type="ECO:0000256" key="1">
    <source>
        <dbReference type="SAM" id="MobiDB-lite"/>
    </source>
</evidence>
<dbReference type="RefSeq" id="XP_002137638.2">
    <property type="nucleotide sequence ID" value="XM_002137602.3"/>
</dbReference>
<dbReference type="InParanoid" id="A0A6I8V2W0"/>
<reference evidence="2" key="1">
    <citation type="submission" date="2024-06" db="UniProtKB">
        <authorList>
            <consortium name="RefSeq"/>
        </authorList>
    </citation>
    <scope>NUCLEOTIDE SEQUENCE [LARGE SCALE GENOMIC DNA]</scope>
    <source>
        <strain evidence="2">MV2-25</strain>
    </source>
</reference>
<organism evidence="2 3">
    <name type="scientific">Drosophila pseudoobscura pseudoobscura</name>
    <name type="common">Fruit fly</name>
    <dbReference type="NCBI Taxonomy" id="46245"/>
    <lineage>
        <taxon>Eukaryota</taxon>
        <taxon>Metazoa</taxon>
        <taxon>Ecdysozoa</taxon>
        <taxon>Arthropoda</taxon>
        <taxon>Hexapoda</taxon>
        <taxon>Insecta</taxon>
        <taxon>Pterygota</taxon>
        <taxon>Neoptera</taxon>
        <taxon>Endopterygota</taxon>
        <taxon>Diptera</taxon>
        <taxon>Brachycera</taxon>
        <taxon>Muscomorpha</taxon>
        <taxon>Ephydroidea</taxon>
        <taxon>Drosophilidae</taxon>
        <taxon>Drosophila</taxon>
        <taxon>Sophophora</taxon>
    </lineage>
</organism>
<dbReference type="Proteomes" id="UP000001819">
    <property type="component" value="Chromosome 2"/>
</dbReference>
<proteinExistence type="predicted"/>
<gene>
    <name evidence="3" type="primary">LOC6897489</name>
</gene>
<dbReference type="KEGG" id="dpo:6897489"/>
<feature type="compositionally biased region" description="Polar residues" evidence="1">
    <location>
        <begin position="343"/>
        <end position="355"/>
    </location>
</feature>
<evidence type="ECO:0000313" key="2">
    <source>
        <dbReference type="Proteomes" id="UP000001819"/>
    </source>
</evidence>
<keyword evidence="2" id="KW-1185">Reference proteome</keyword>
<sequence>MELQDSTGNCCCICNCKQKLNSYQLFDDNLEDIATSLAQIMLICGINTTKSCQAKAIIRRAFVYHEKLRRQWNPNAAPESRLNRDEMLQALRITCGMESVEAVLSYSIIKRAFKAFFRGKPPVSLSNPIVDAMAICRQERAWIKASKETSKLFDNYQSAFFWAHKFYAEQIDMIYRALYNRMRARCSPIEVPLCTCRGCSKQVVPKKLTPKDGYHLHKASSLCDLPRCEGNSDKLTAEQYWKCGQDSYKVKWCCLEDEQPQPKPKLPCEADMAPEDEDHYCPVDCSESSDVCPSDVGSLNLCDCVALSEDSIHQKPHRSYLQCGGQTGRLFQQTEEVAEKKSSQTYVTRTSPGQD</sequence>
<reference evidence="3" key="2">
    <citation type="submission" date="2025-08" db="UniProtKB">
        <authorList>
            <consortium name="RefSeq"/>
        </authorList>
    </citation>
    <scope>IDENTIFICATION</scope>
    <source>
        <strain evidence="3">MV-25-SWS-2005</strain>
        <tissue evidence="3">Whole body</tissue>
    </source>
</reference>
<evidence type="ECO:0000313" key="3">
    <source>
        <dbReference type="RefSeq" id="XP_002137638.2"/>
    </source>
</evidence>